<dbReference type="SUPFAM" id="SSF51735">
    <property type="entry name" value="NAD(P)-binding Rossmann-fold domains"/>
    <property type="match status" value="1"/>
</dbReference>
<dbReference type="Proteomes" id="UP000683360">
    <property type="component" value="Unassembled WGS sequence"/>
</dbReference>
<sequence>MGSKISFPRIPISKDRVVVVTGGNTGIGYETAKWMAMLGASVIIACRSEKRALEAIARMKSDFQREKEQKTEGVTQTDDISVEFMKLDPEFSESTKEFTDQFIDSGRQLNTLICNAGIAFHPLEYTEDGNETMFQVNYLSQLLLTFHLLPIMKRSGDDSRIILVSSYGHTVHSTPFTVDKIQGKQHNADNFPRFKYYGNSKLYQILQMYFMNRRLADSNVCVLSVHPGLVDTEVTRGFQDIKWMTWGWKIGRVFSKSPVEGAECTLNAAVNPALKGVRDVYYQDCKPKNTHDDARNKDIQESVLEYSLSCLNDFITDDIRNEWKTK</sequence>
<dbReference type="PANTHER" id="PTHR43157">
    <property type="entry name" value="PHOSPHATIDYLINOSITOL-GLYCAN BIOSYNTHESIS CLASS F PROTEIN-RELATED"/>
    <property type="match status" value="1"/>
</dbReference>
<evidence type="ECO:0000313" key="2">
    <source>
        <dbReference type="EMBL" id="CAG2256418.1"/>
    </source>
</evidence>
<dbReference type="PANTHER" id="PTHR43157:SF31">
    <property type="entry name" value="PHOSPHATIDYLINOSITOL-GLYCAN BIOSYNTHESIS CLASS F PROTEIN"/>
    <property type="match status" value="1"/>
</dbReference>
<dbReference type="OrthoDB" id="191139at2759"/>
<dbReference type="Pfam" id="PF00106">
    <property type="entry name" value="adh_short"/>
    <property type="match status" value="1"/>
</dbReference>
<dbReference type="EC" id="1.1.1.300" evidence="2"/>
<keyword evidence="1 2" id="KW-0560">Oxidoreductase</keyword>
<evidence type="ECO:0000313" key="3">
    <source>
        <dbReference type="Proteomes" id="UP000683360"/>
    </source>
</evidence>
<reference evidence="2" key="1">
    <citation type="submission" date="2021-03" db="EMBL/GenBank/DDBJ databases">
        <authorList>
            <person name="Bekaert M."/>
        </authorList>
    </citation>
    <scope>NUCLEOTIDE SEQUENCE</scope>
</reference>
<evidence type="ECO:0000256" key="1">
    <source>
        <dbReference type="ARBA" id="ARBA00023002"/>
    </source>
</evidence>
<dbReference type="PRINTS" id="PR00081">
    <property type="entry name" value="GDHRDH"/>
</dbReference>
<dbReference type="InterPro" id="IPR002347">
    <property type="entry name" value="SDR_fam"/>
</dbReference>
<dbReference type="GO" id="GO:0052650">
    <property type="term" value="F:all-trans-retinol dehydrogenase (NADP+) activity"/>
    <property type="evidence" value="ECO:0007669"/>
    <property type="project" value="UniProtKB-EC"/>
</dbReference>
<comment type="caution">
    <text evidence="2">The sequence shown here is derived from an EMBL/GenBank/DDBJ whole genome shotgun (WGS) entry which is preliminary data.</text>
</comment>
<gene>
    <name evidence="2" type="ORF">MEDL_67713</name>
</gene>
<proteinExistence type="predicted"/>
<organism evidence="2 3">
    <name type="scientific">Mytilus edulis</name>
    <name type="common">Blue mussel</name>
    <dbReference type="NCBI Taxonomy" id="6550"/>
    <lineage>
        <taxon>Eukaryota</taxon>
        <taxon>Metazoa</taxon>
        <taxon>Spiralia</taxon>
        <taxon>Lophotrochozoa</taxon>
        <taxon>Mollusca</taxon>
        <taxon>Bivalvia</taxon>
        <taxon>Autobranchia</taxon>
        <taxon>Pteriomorphia</taxon>
        <taxon>Mytilida</taxon>
        <taxon>Mytiloidea</taxon>
        <taxon>Mytilidae</taxon>
        <taxon>Mytilinae</taxon>
        <taxon>Mytilus</taxon>
    </lineage>
</organism>
<dbReference type="InterPro" id="IPR036291">
    <property type="entry name" value="NAD(P)-bd_dom_sf"/>
</dbReference>
<name>A0A8S3VQH6_MYTED</name>
<dbReference type="AlphaFoldDB" id="A0A8S3VQH6"/>
<keyword evidence="3" id="KW-1185">Reference proteome</keyword>
<dbReference type="Gene3D" id="3.40.50.720">
    <property type="entry name" value="NAD(P)-binding Rossmann-like Domain"/>
    <property type="match status" value="1"/>
</dbReference>
<accession>A0A8S3VQH6</accession>
<protein>
    <submittedName>
        <fullName evidence="2">RDH12</fullName>
        <ecNumber evidence="2">1.1.1.300</ecNumber>
    </submittedName>
</protein>
<dbReference type="EMBL" id="CAJPWZ010003303">
    <property type="protein sequence ID" value="CAG2256418.1"/>
    <property type="molecule type" value="Genomic_DNA"/>
</dbReference>